<accession>A0A0M2PUB9</accession>
<feature type="chain" id="PRO_5005639427" evidence="1">
    <location>
        <begin position="31"/>
        <end position="225"/>
    </location>
</feature>
<name>A0A0M2PUB9_PROHO</name>
<protein>
    <submittedName>
        <fullName evidence="2">Uncharacterized protein</fullName>
    </submittedName>
</protein>
<gene>
    <name evidence="2" type="ORF">PROH_17850</name>
</gene>
<sequence>MFWKRSLSLLGTTLVASTLMVASLPRSTNAQGILPPFRFGGQPIRELPLGMDRGYKSARSARYYFKIPAPEIPMSRFIITEVTDNFVQKGGRWKLNELELRQCSKLGNALSRPTCEGTIPLQQVTFCSSNGCEVYDAVNGTSTLDPEPYDGLPYLEVTPVEMVPAGTNLSIVLSDVINPRSSVSYQFNLAIETPPGVRNRCQVITTVGNCALGTWIATISNSRNE</sequence>
<dbReference type="EMBL" id="AJTX02000007">
    <property type="protein sequence ID" value="KKI98707.1"/>
    <property type="molecule type" value="Genomic_DNA"/>
</dbReference>
<evidence type="ECO:0000313" key="3">
    <source>
        <dbReference type="Proteomes" id="UP000034681"/>
    </source>
</evidence>
<organism evidence="2 3">
    <name type="scientific">Prochlorothrix hollandica PCC 9006 = CALU 1027</name>
    <dbReference type="NCBI Taxonomy" id="317619"/>
    <lineage>
        <taxon>Bacteria</taxon>
        <taxon>Bacillati</taxon>
        <taxon>Cyanobacteriota</taxon>
        <taxon>Cyanophyceae</taxon>
        <taxon>Prochlorotrichales</taxon>
        <taxon>Prochlorotrichaceae</taxon>
        <taxon>Prochlorothrix</taxon>
    </lineage>
</organism>
<comment type="caution">
    <text evidence="2">The sequence shown here is derived from an EMBL/GenBank/DDBJ whole genome shotgun (WGS) entry which is preliminary data.</text>
</comment>
<reference evidence="2" key="1">
    <citation type="submission" date="2012-04" db="EMBL/GenBank/DDBJ databases">
        <authorList>
            <person name="Borisov I.G."/>
            <person name="Ivanikova N.V."/>
            <person name="Pinevich A.V."/>
        </authorList>
    </citation>
    <scope>NUCLEOTIDE SEQUENCE</scope>
    <source>
        <strain evidence="2">CALU 1027</strain>
    </source>
</reference>
<dbReference type="RefSeq" id="WP_017712199.1">
    <property type="nucleotide sequence ID" value="NZ_KB235936.1"/>
</dbReference>
<keyword evidence="1" id="KW-0732">Signal</keyword>
<evidence type="ECO:0000313" key="2">
    <source>
        <dbReference type="EMBL" id="KKI98707.1"/>
    </source>
</evidence>
<dbReference type="AlphaFoldDB" id="A0A0M2PUB9"/>
<keyword evidence="3" id="KW-1185">Reference proteome</keyword>
<feature type="signal peptide" evidence="1">
    <location>
        <begin position="1"/>
        <end position="30"/>
    </location>
</feature>
<evidence type="ECO:0000256" key="1">
    <source>
        <dbReference type="SAM" id="SignalP"/>
    </source>
</evidence>
<dbReference type="Proteomes" id="UP000034681">
    <property type="component" value="Unassembled WGS sequence"/>
</dbReference>
<dbReference type="OrthoDB" id="464559at2"/>
<proteinExistence type="predicted"/>